<dbReference type="Proteomes" id="UP001141434">
    <property type="component" value="Unassembled WGS sequence"/>
</dbReference>
<reference evidence="2" key="2">
    <citation type="journal article" date="2023" name="IMA Fungus">
        <title>Comparative genomic study of the Penicillium genus elucidates a diverse pangenome and 15 lateral gene transfer events.</title>
        <authorList>
            <person name="Petersen C."/>
            <person name="Sorensen T."/>
            <person name="Nielsen M.R."/>
            <person name="Sondergaard T.E."/>
            <person name="Sorensen J.L."/>
            <person name="Fitzpatrick D.A."/>
            <person name="Frisvad J.C."/>
            <person name="Nielsen K.L."/>
        </authorList>
    </citation>
    <scope>NUCLEOTIDE SEQUENCE</scope>
    <source>
        <strain evidence="2">IBT 34128</strain>
    </source>
</reference>
<accession>A0A9W9JZ04</accession>
<gene>
    <name evidence="2" type="ORF">NUU61_008022</name>
</gene>
<evidence type="ECO:0008006" key="4">
    <source>
        <dbReference type="Google" id="ProtNLM"/>
    </source>
</evidence>
<dbReference type="GeneID" id="81397716"/>
<protein>
    <recommendedName>
        <fullName evidence="4">Fungal N-terminal domain-containing protein</fullName>
    </recommendedName>
</protein>
<dbReference type="RefSeq" id="XP_056508840.1">
    <property type="nucleotide sequence ID" value="XM_056658547.1"/>
</dbReference>
<dbReference type="PANTHER" id="PTHR38886">
    <property type="entry name" value="SESA DOMAIN-CONTAINING PROTEIN"/>
    <property type="match status" value="1"/>
</dbReference>
<feature type="region of interest" description="Disordered" evidence="1">
    <location>
        <begin position="330"/>
        <end position="357"/>
    </location>
</feature>
<reference evidence="2" key="1">
    <citation type="submission" date="2022-11" db="EMBL/GenBank/DDBJ databases">
        <authorList>
            <person name="Petersen C."/>
        </authorList>
    </citation>
    <scope>NUCLEOTIDE SEQUENCE</scope>
    <source>
        <strain evidence="2">IBT 34128</strain>
    </source>
</reference>
<feature type="region of interest" description="Disordered" evidence="1">
    <location>
        <begin position="212"/>
        <end position="246"/>
    </location>
</feature>
<comment type="caution">
    <text evidence="2">The sequence shown here is derived from an EMBL/GenBank/DDBJ whole genome shotgun (WGS) entry which is preliminary data.</text>
</comment>
<dbReference type="AlphaFoldDB" id="A0A9W9JZ04"/>
<name>A0A9W9JZ04_9EURO</name>
<feature type="compositionally biased region" description="Polar residues" evidence="1">
    <location>
        <begin position="332"/>
        <end position="348"/>
    </location>
</feature>
<dbReference type="OrthoDB" id="3045089at2759"/>
<evidence type="ECO:0000313" key="3">
    <source>
        <dbReference type="Proteomes" id="UP001141434"/>
    </source>
</evidence>
<evidence type="ECO:0000313" key="2">
    <source>
        <dbReference type="EMBL" id="KAJ5086715.1"/>
    </source>
</evidence>
<evidence type="ECO:0000256" key="1">
    <source>
        <dbReference type="SAM" id="MobiDB-lite"/>
    </source>
</evidence>
<proteinExistence type="predicted"/>
<sequence length="519" mass="58293">MSFGVSSGDIVLLTKFTYKILSSLGEDGPRSEYQHAEEECEAFLSLIEEIQSLDLSIVPESFQRKVFHYSTNMQRLVETFKKSIKQYEKSLGKNSSRGSIRSAPRKVQWALRAAADLQIFRKGLGNQIQIVQLAISTSIHAMISSRSQLLPMSVSPSHNLLNDGPYSTSHTHTHLAPLRYSPIVPPLMGGYQILHQVDHITNIVYERLQKRPDIQPPGRVHTLPDDSNNTTPAMPIDPTQRGSLRPSTFHSLEQQAKSQEETLAFQGTSAKHSIQQSLADDIDEYLTSMNLDKLSQAERIEVDRNDQLHPYITPSDTMRQFRSPQILGPANMTGSLQPSQIQSGSPNEPCSRDNTKASKFRRLDPLSAATSITGFCVLAAEFSLKLTNIFHDMNGECKEARLLSRKLGQYSELLQSAAGVIDAMSFSEELQGAGTSILFDNALLMSEMETALSGYARPYRYRLIRKLTWNLVKRDIMKMVEQIDFLKSSLSLMLQLYQVKMTECQIQMSQQSSRGENLQ</sequence>
<dbReference type="EMBL" id="JAPMSZ010000010">
    <property type="protein sequence ID" value="KAJ5086715.1"/>
    <property type="molecule type" value="Genomic_DNA"/>
</dbReference>
<dbReference type="PANTHER" id="PTHR38886:SF1">
    <property type="entry name" value="NACHT-NTPASE AND P-LOOP NTPASES N-TERMINAL DOMAIN-CONTAINING PROTEIN"/>
    <property type="match status" value="1"/>
</dbReference>
<keyword evidence="3" id="KW-1185">Reference proteome</keyword>
<organism evidence="2 3">
    <name type="scientific">Penicillium alfredii</name>
    <dbReference type="NCBI Taxonomy" id="1506179"/>
    <lineage>
        <taxon>Eukaryota</taxon>
        <taxon>Fungi</taxon>
        <taxon>Dikarya</taxon>
        <taxon>Ascomycota</taxon>
        <taxon>Pezizomycotina</taxon>
        <taxon>Eurotiomycetes</taxon>
        <taxon>Eurotiomycetidae</taxon>
        <taxon>Eurotiales</taxon>
        <taxon>Aspergillaceae</taxon>
        <taxon>Penicillium</taxon>
    </lineage>
</organism>